<dbReference type="PANTHER" id="PTHR30308">
    <property type="entry name" value="TMRNA-BINDING COMPONENT OF TRANS-TRANSLATION TAGGING COMPLEX"/>
    <property type="match status" value="1"/>
</dbReference>
<dbReference type="PANTHER" id="PTHR30308:SF2">
    <property type="entry name" value="SSRA-BINDING PROTEIN"/>
    <property type="match status" value="1"/>
</dbReference>
<proteinExistence type="inferred from homology"/>
<dbReference type="NCBIfam" id="NF003843">
    <property type="entry name" value="PRK05422.1"/>
    <property type="match status" value="1"/>
</dbReference>
<dbReference type="PROSITE" id="PS01317">
    <property type="entry name" value="SSRP"/>
    <property type="match status" value="1"/>
</dbReference>
<name>A0A382MPA0_9ZZZZ</name>
<gene>
    <name evidence="3" type="ORF">METZ01_LOCUS303677</name>
</gene>
<evidence type="ECO:0008006" key="4">
    <source>
        <dbReference type="Google" id="ProtNLM"/>
    </source>
</evidence>
<dbReference type="HAMAP" id="MF_00023">
    <property type="entry name" value="SmpB"/>
    <property type="match status" value="1"/>
</dbReference>
<accession>A0A382MPA0</accession>
<dbReference type="NCBIfam" id="TIGR00086">
    <property type="entry name" value="smpB"/>
    <property type="match status" value="1"/>
</dbReference>
<dbReference type="InterPro" id="IPR020081">
    <property type="entry name" value="SsrA-bd_prot_CS"/>
</dbReference>
<sequence>MAKQIKTNSGTIALNRKAKFNYHLHEEFEAGIALLGWEVKALRAGKCQLTDTFILLRNNEAFLLACNISPLQSASSHVIAEPQRSRKLLLHRKEIAKLIGATQQKGYTCIPVALYWKNNKVKVGIALASGKKEHDKRITIKEREWKRDQQRIAKMHNR</sequence>
<dbReference type="Pfam" id="PF01668">
    <property type="entry name" value="SmpB"/>
    <property type="match status" value="1"/>
</dbReference>
<dbReference type="GO" id="GO:0003723">
    <property type="term" value="F:RNA binding"/>
    <property type="evidence" value="ECO:0007669"/>
    <property type="project" value="UniProtKB-KW"/>
</dbReference>
<organism evidence="3">
    <name type="scientific">marine metagenome</name>
    <dbReference type="NCBI Taxonomy" id="408172"/>
    <lineage>
        <taxon>unclassified sequences</taxon>
        <taxon>metagenomes</taxon>
        <taxon>ecological metagenomes</taxon>
    </lineage>
</organism>
<dbReference type="CDD" id="cd09294">
    <property type="entry name" value="SmpB"/>
    <property type="match status" value="1"/>
</dbReference>
<dbReference type="Gene3D" id="2.40.280.10">
    <property type="match status" value="1"/>
</dbReference>
<evidence type="ECO:0000256" key="1">
    <source>
        <dbReference type="ARBA" id="ARBA00022490"/>
    </source>
</evidence>
<keyword evidence="2" id="KW-0694">RNA-binding</keyword>
<dbReference type="SUPFAM" id="SSF74982">
    <property type="entry name" value="Small protein B (SmpB)"/>
    <property type="match status" value="1"/>
</dbReference>
<dbReference type="InterPro" id="IPR023620">
    <property type="entry name" value="SmpB"/>
</dbReference>
<dbReference type="GO" id="GO:0070930">
    <property type="term" value="P:trans-translation-dependent protein tagging"/>
    <property type="evidence" value="ECO:0007669"/>
    <property type="project" value="TreeGrafter"/>
</dbReference>
<evidence type="ECO:0000256" key="2">
    <source>
        <dbReference type="ARBA" id="ARBA00022884"/>
    </source>
</evidence>
<protein>
    <recommendedName>
        <fullName evidence="4">SsrA-binding protein</fullName>
    </recommendedName>
</protein>
<dbReference type="GO" id="GO:0005829">
    <property type="term" value="C:cytosol"/>
    <property type="evidence" value="ECO:0007669"/>
    <property type="project" value="TreeGrafter"/>
</dbReference>
<keyword evidence="1" id="KW-0963">Cytoplasm</keyword>
<dbReference type="AlphaFoldDB" id="A0A382MPA0"/>
<evidence type="ECO:0000313" key="3">
    <source>
        <dbReference type="EMBL" id="SVC50823.1"/>
    </source>
</evidence>
<dbReference type="EMBL" id="UINC01095051">
    <property type="protein sequence ID" value="SVC50823.1"/>
    <property type="molecule type" value="Genomic_DNA"/>
</dbReference>
<reference evidence="3" key="1">
    <citation type="submission" date="2018-05" db="EMBL/GenBank/DDBJ databases">
        <authorList>
            <person name="Lanie J.A."/>
            <person name="Ng W.-L."/>
            <person name="Kazmierczak K.M."/>
            <person name="Andrzejewski T.M."/>
            <person name="Davidsen T.M."/>
            <person name="Wayne K.J."/>
            <person name="Tettelin H."/>
            <person name="Glass J.I."/>
            <person name="Rusch D."/>
            <person name="Podicherti R."/>
            <person name="Tsui H.-C.T."/>
            <person name="Winkler M.E."/>
        </authorList>
    </citation>
    <scope>NUCLEOTIDE SEQUENCE</scope>
</reference>
<dbReference type="InterPro" id="IPR000037">
    <property type="entry name" value="SsrA-bd_prot"/>
</dbReference>